<dbReference type="Gene3D" id="3.40.190.10">
    <property type="entry name" value="Periplasmic binding protein-like II"/>
    <property type="match status" value="1"/>
</dbReference>
<dbReference type="RefSeq" id="WP_187633089.1">
    <property type="nucleotide sequence ID" value="NZ_VZQQ01000003.1"/>
</dbReference>
<dbReference type="CDD" id="cd07012">
    <property type="entry name" value="PBP2_Bug_TTT"/>
    <property type="match status" value="1"/>
</dbReference>
<evidence type="ECO:0000313" key="4">
    <source>
        <dbReference type="Proteomes" id="UP000736373"/>
    </source>
</evidence>
<keyword evidence="4" id="KW-1185">Reference proteome</keyword>
<dbReference type="PANTHER" id="PTHR42928:SF5">
    <property type="entry name" value="BLR1237 PROTEIN"/>
    <property type="match status" value="1"/>
</dbReference>
<keyword evidence="2" id="KW-0732">Signal</keyword>
<evidence type="ECO:0000256" key="2">
    <source>
        <dbReference type="SAM" id="SignalP"/>
    </source>
</evidence>
<gene>
    <name evidence="3" type="ORF">F6X42_04735</name>
</gene>
<dbReference type="Pfam" id="PF03401">
    <property type="entry name" value="TctC"/>
    <property type="match status" value="1"/>
</dbReference>
<dbReference type="InterPro" id="IPR005064">
    <property type="entry name" value="BUG"/>
</dbReference>
<evidence type="ECO:0000256" key="1">
    <source>
        <dbReference type="ARBA" id="ARBA00006987"/>
    </source>
</evidence>
<proteinExistence type="inferred from homology"/>
<organism evidence="3 4">
    <name type="scientific">Paraburkholderia podalyriae</name>
    <dbReference type="NCBI Taxonomy" id="1938811"/>
    <lineage>
        <taxon>Bacteria</taxon>
        <taxon>Pseudomonadati</taxon>
        <taxon>Pseudomonadota</taxon>
        <taxon>Betaproteobacteria</taxon>
        <taxon>Burkholderiales</taxon>
        <taxon>Burkholderiaceae</taxon>
        <taxon>Paraburkholderia</taxon>
    </lineage>
</organism>
<comment type="caution">
    <text evidence="3">The sequence shown here is derived from an EMBL/GenBank/DDBJ whole genome shotgun (WGS) entry which is preliminary data.</text>
</comment>
<evidence type="ECO:0000313" key="3">
    <source>
        <dbReference type="EMBL" id="MBC8745958.1"/>
    </source>
</evidence>
<dbReference type="PANTHER" id="PTHR42928">
    <property type="entry name" value="TRICARBOXYLATE-BINDING PROTEIN"/>
    <property type="match status" value="1"/>
</dbReference>
<dbReference type="InterPro" id="IPR042100">
    <property type="entry name" value="Bug_dom1"/>
</dbReference>
<dbReference type="PIRSF" id="PIRSF017082">
    <property type="entry name" value="YflP"/>
    <property type="match status" value="1"/>
</dbReference>
<name>A0ABR7PJH8_9BURK</name>
<dbReference type="Proteomes" id="UP000736373">
    <property type="component" value="Unassembled WGS sequence"/>
</dbReference>
<dbReference type="EMBL" id="VZQQ01000003">
    <property type="protein sequence ID" value="MBC8745958.1"/>
    <property type="molecule type" value="Genomic_DNA"/>
</dbReference>
<feature type="chain" id="PRO_5046068772" evidence="2">
    <location>
        <begin position="31"/>
        <end position="332"/>
    </location>
</feature>
<reference evidence="3 4" key="1">
    <citation type="submission" date="2019-09" db="EMBL/GenBank/DDBJ databases">
        <title>Paraburkholderia podalyriae sp. nov., A South African Podalyria-associated rhizobium.</title>
        <authorList>
            <person name="Mavima L."/>
            <person name="Beukes C.W."/>
            <person name="Palmer M."/>
            <person name="De Meyer S.E."/>
            <person name="James E.K."/>
            <person name="Maluk M."/>
            <person name="Avontuur J.R."/>
            <person name="Chan W.Y."/>
            <person name="Venter S.N."/>
            <person name="Steenkamp E.T."/>
        </authorList>
    </citation>
    <scope>NUCLEOTIDE SEQUENCE [LARGE SCALE GENOMIC DNA]</scope>
    <source>
        <strain evidence="3 4">WC7.3b</strain>
    </source>
</reference>
<dbReference type="Gene3D" id="3.40.190.150">
    <property type="entry name" value="Bordetella uptake gene, domain 1"/>
    <property type="match status" value="1"/>
</dbReference>
<protein>
    <submittedName>
        <fullName evidence="3">Tripartite tricarboxylate transporter substrate binding protein</fullName>
    </submittedName>
</protein>
<accession>A0ABR7PJH8</accession>
<feature type="signal peptide" evidence="2">
    <location>
        <begin position="1"/>
        <end position="30"/>
    </location>
</feature>
<sequence>MGFSRMNRRDACLALAGLLAGGLAPGLAAADEFPGRQVTLIVPYEPGNTGDLWARMVAPKLSALWKQPVIVQNMPGASTMIGVAYVMRSKPDGHTLLIGSLSTTMAKLTNANVHFDPQVELAPVLKYLKFKMVLATNAVTYAKAKNLHELVTLSESVPGGIFYGGTGPGTAFNMSAGFVLRGLGVKYSEVNYNGTLPIILALIRNEVQVLENTPAALKGHIADGSIYPIAAFGEERFPELPNVQTVREAGYKGFYPVLWNGVFAPKGTPPRVLDRIAADIHAVSTAPDMKDRIESTFSGFIPQSNPQLFAHEIETETTQWRDFLASIHFTPH</sequence>
<comment type="similarity">
    <text evidence="1">Belongs to the UPF0065 (bug) family.</text>
</comment>